<name>A0AAE4RYU2_9BACT</name>
<feature type="domain" description="Polysaccharide pyruvyl transferase" evidence="1">
    <location>
        <begin position="25"/>
        <end position="332"/>
    </location>
</feature>
<dbReference type="EMBL" id="JAWDES010000005">
    <property type="protein sequence ID" value="MDU0261001.1"/>
    <property type="molecule type" value="Genomic_DNA"/>
</dbReference>
<gene>
    <name evidence="2" type="ORF">RVH17_12965</name>
</gene>
<accession>A0AAE4RYU2</accession>
<keyword evidence="2" id="KW-0808">Transferase</keyword>
<evidence type="ECO:0000259" key="1">
    <source>
        <dbReference type="Pfam" id="PF04230"/>
    </source>
</evidence>
<dbReference type="PANTHER" id="PTHR36836:SF1">
    <property type="entry name" value="COLANIC ACID BIOSYNTHESIS PROTEIN WCAK"/>
    <property type="match status" value="1"/>
</dbReference>
<sequence>MNIILSNSSVNNGNRGCVALSLSIMYLIDKLLNKSNIPHVFYLPDSGFRLTENHTFHCGGVELKYKSCQNISFYNKRNALENMIRPRQYFSSRKIYKDADFILDIGQGDSFADIYGEKRFKWIYSEYKLAKKFNIPLCILPQTIGPFNDAGLRKKAMGAVRSAKCVMVRDKQSADYVKSLLPNLDVTEIIDVAFFMPYEKKEFNKEYIHVGLNISALLWNGGYTMDNQFGLKSNYQCLIRGIVEYFLSKKDVKLHLIPHVVGGERGLENDYAVAYDIYEEYCNENLILAPLFFDPIVAKNYIAGMDFFMGARMHSAIAAFSSEVAVYPMAYSRKFNGLFLETLDYPIMGDMKVKDERDILLDIKKAYFQRAELKNIIRNRMATVVAERYNLLMENLMTFFKI</sequence>
<dbReference type="Pfam" id="PF04230">
    <property type="entry name" value="PS_pyruv_trans"/>
    <property type="match status" value="1"/>
</dbReference>
<reference evidence="2" key="1">
    <citation type="submission" date="2023-10" db="EMBL/GenBank/DDBJ databases">
        <title>Genome Sequence of the Bacteria from From Gut Wall in Crohn's Disease.</title>
        <authorList>
            <person name="Rodriguez-Palacios A."/>
        </authorList>
    </citation>
    <scope>NUCLEOTIDE SEQUENCE</scope>
    <source>
        <strain evidence="2">CavFT-hAR58</strain>
    </source>
</reference>
<dbReference type="RefSeq" id="WP_009596787.1">
    <property type="nucleotide sequence ID" value="NZ_BAAFKU010000006.1"/>
</dbReference>
<dbReference type="AlphaFoldDB" id="A0AAE4RYU2"/>
<dbReference type="GO" id="GO:0016740">
    <property type="term" value="F:transferase activity"/>
    <property type="evidence" value="ECO:0007669"/>
    <property type="project" value="UniProtKB-KW"/>
</dbReference>
<dbReference type="PANTHER" id="PTHR36836">
    <property type="entry name" value="COLANIC ACID BIOSYNTHESIS PROTEIN WCAK"/>
    <property type="match status" value="1"/>
</dbReference>
<dbReference type="InterPro" id="IPR007345">
    <property type="entry name" value="Polysacch_pyruvyl_Trfase"/>
</dbReference>
<organism evidence="2 3">
    <name type="scientific">Alistipes finegoldii</name>
    <dbReference type="NCBI Taxonomy" id="214856"/>
    <lineage>
        <taxon>Bacteria</taxon>
        <taxon>Pseudomonadati</taxon>
        <taxon>Bacteroidota</taxon>
        <taxon>Bacteroidia</taxon>
        <taxon>Bacteroidales</taxon>
        <taxon>Rikenellaceae</taxon>
        <taxon>Alistipes</taxon>
    </lineage>
</organism>
<protein>
    <submittedName>
        <fullName evidence="2">Polysaccharide pyruvyl transferase family protein</fullName>
    </submittedName>
</protein>
<evidence type="ECO:0000313" key="3">
    <source>
        <dbReference type="Proteomes" id="UP001181347"/>
    </source>
</evidence>
<proteinExistence type="predicted"/>
<evidence type="ECO:0000313" key="2">
    <source>
        <dbReference type="EMBL" id="MDU0261001.1"/>
    </source>
</evidence>
<dbReference type="Proteomes" id="UP001181347">
    <property type="component" value="Unassembled WGS sequence"/>
</dbReference>
<comment type="caution">
    <text evidence="2">The sequence shown here is derived from an EMBL/GenBank/DDBJ whole genome shotgun (WGS) entry which is preliminary data.</text>
</comment>